<proteinExistence type="predicted"/>
<keyword evidence="2" id="KW-1185">Reference proteome</keyword>
<evidence type="ECO:0000313" key="2">
    <source>
        <dbReference type="Proteomes" id="UP000886998"/>
    </source>
</evidence>
<dbReference type="EMBL" id="BMAV01024383">
    <property type="protein sequence ID" value="GFS32768.1"/>
    <property type="molecule type" value="Genomic_DNA"/>
</dbReference>
<reference evidence="1" key="1">
    <citation type="submission" date="2020-08" db="EMBL/GenBank/DDBJ databases">
        <title>Multicomponent nature underlies the extraordinary mechanical properties of spider dragline silk.</title>
        <authorList>
            <person name="Kono N."/>
            <person name="Nakamura H."/>
            <person name="Mori M."/>
            <person name="Yoshida Y."/>
            <person name="Ohtoshi R."/>
            <person name="Malay A.D."/>
            <person name="Moran D.A.P."/>
            <person name="Tomita M."/>
            <person name="Numata K."/>
            <person name="Arakawa K."/>
        </authorList>
    </citation>
    <scope>NUCLEOTIDE SEQUENCE</scope>
</reference>
<sequence>MVRAFSRFDYLLPESLWLGGCSREDHNSGKRICCILSEARNRNEKRFVRNDWRDRPLMRGGLGKINFDPER</sequence>
<name>A0A8X6M9K6_9ARAC</name>
<evidence type="ECO:0000313" key="1">
    <source>
        <dbReference type="EMBL" id="GFS32768.1"/>
    </source>
</evidence>
<protein>
    <submittedName>
        <fullName evidence="1">Uncharacterized protein</fullName>
    </submittedName>
</protein>
<dbReference type="AlphaFoldDB" id="A0A8X6M9K6"/>
<comment type="caution">
    <text evidence="1">The sequence shown here is derived from an EMBL/GenBank/DDBJ whole genome shotgun (WGS) entry which is preliminary data.</text>
</comment>
<organism evidence="1 2">
    <name type="scientific">Trichonephila inaurata madagascariensis</name>
    <dbReference type="NCBI Taxonomy" id="2747483"/>
    <lineage>
        <taxon>Eukaryota</taxon>
        <taxon>Metazoa</taxon>
        <taxon>Ecdysozoa</taxon>
        <taxon>Arthropoda</taxon>
        <taxon>Chelicerata</taxon>
        <taxon>Arachnida</taxon>
        <taxon>Araneae</taxon>
        <taxon>Araneomorphae</taxon>
        <taxon>Entelegynae</taxon>
        <taxon>Araneoidea</taxon>
        <taxon>Nephilidae</taxon>
        <taxon>Trichonephila</taxon>
        <taxon>Trichonephila inaurata</taxon>
    </lineage>
</organism>
<dbReference type="Proteomes" id="UP000886998">
    <property type="component" value="Unassembled WGS sequence"/>
</dbReference>
<gene>
    <name evidence="1" type="ORF">TNIN_460671</name>
</gene>
<accession>A0A8X6M9K6</accession>